<gene>
    <name evidence="1" type="ORF">B0H17DRAFT_1132755</name>
</gene>
<accession>A0AAD7DMJ4</accession>
<sequence length="368" mass="41495">MYHELEVQPLPIDSLVIWAEEEIHSNTNFVTAGRVSAAGNESFVFYLGIILRYTRTPRILTTCGPSVRVPLAEHPIPLPAKLPGPSAEIVRDALSDDVRDMHRWTSAPRRAQRAQSHGWGPRYSRRELLGDPEGVHLVLREKLTKILRDPTPNFPPPANKSGSWPRDRMQEIMNCVPSSTAGLDHEYIAILSRIQRNPSDDTFLDIVKAATLGIHPEDINDLLALPHRTVRQVLANMHSLLLIPDEQHIVGLRQHGSVHHAAFSDYLQSPARSGTFCTNSLRCDENFMRGAIMILSKAQNLASRVKYFDHRLTGAGCDHTVKIRHELKRLNVSGFCKYADAAPAIHRADHKEYHFATQIEQVLRWLKA</sequence>
<organism evidence="1 2">
    <name type="scientific">Mycena rosella</name>
    <name type="common">Pink bonnet</name>
    <name type="synonym">Agaricus rosellus</name>
    <dbReference type="NCBI Taxonomy" id="1033263"/>
    <lineage>
        <taxon>Eukaryota</taxon>
        <taxon>Fungi</taxon>
        <taxon>Dikarya</taxon>
        <taxon>Basidiomycota</taxon>
        <taxon>Agaricomycotina</taxon>
        <taxon>Agaricomycetes</taxon>
        <taxon>Agaricomycetidae</taxon>
        <taxon>Agaricales</taxon>
        <taxon>Marasmiineae</taxon>
        <taxon>Mycenaceae</taxon>
        <taxon>Mycena</taxon>
    </lineage>
</organism>
<comment type="caution">
    <text evidence="1">The sequence shown here is derived from an EMBL/GenBank/DDBJ whole genome shotgun (WGS) entry which is preliminary data.</text>
</comment>
<reference evidence="1" key="1">
    <citation type="submission" date="2023-03" db="EMBL/GenBank/DDBJ databases">
        <title>Massive genome expansion in bonnet fungi (Mycena s.s.) driven by repeated elements and novel gene families across ecological guilds.</title>
        <authorList>
            <consortium name="Lawrence Berkeley National Laboratory"/>
            <person name="Harder C.B."/>
            <person name="Miyauchi S."/>
            <person name="Viragh M."/>
            <person name="Kuo A."/>
            <person name="Thoen E."/>
            <person name="Andreopoulos B."/>
            <person name="Lu D."/>
            <person name="Skrede I."/>
            <person name="Drula E."/>
            <person name="Henrissat B."/>
            <person name="Morin E."/>
            <person name="Kohler A."/>
            <person name="Barry K."/>
            <person name="LaButti K."/>
            <person name="Morin E."/>
            <person name="Salamov A."/>
            <person name="Lipzen A."/>
            <person name="Mereny Z."/>
            <person name="Hegedus B."/>
            <person name="Baldrian P."/>
            <person name="Stursova M."/>
            <person name="Weitz H."/>
            <person name="Taylor A."/>
            <person name="Grigoriev I.V."/>
            <person name="Nagy L.G."/>
            <person name="Martin F."/>
            <person name="Kauserud H."/>
        </authorList>
    </citation>
    <scope>NUCLEOTIDE SEQUENCE</scope>
    <source>
        <strain evidence="1">CBHHK067</strain>
    </source>
</reference>
<dbReference type="EMBL" id="JARKIE010000048">
    <property type="protein sequence ID" value="KAJ7693052.1"/>
    <property type="molecule type" value="Genomic_DNA"/>
</dbReference>
<evidence type="ECO:0000313" key="1">
    <source>
        <dbReference type="EMBL" id="KAJ7693052.1"/>
    </source>
</evidence>
<dbReference type="Proteomes" id="UP001221757">
    <property type="component" value="Unassembled WGS sequence"/>
</dbReference>
<proteinExistence type="predicted"/>
<name>A0AAD7DMJ4_MYCRO</name>
<keyword evidence="2" id="KW-1185">Reference proteome</keyword>
<dbReference type="AlphaFoldDB" id="A0AAD7DMJ4"/>
<evidence type="ECO:0000313" key="2">
    <source>
        <dbReference type="Proteomes" id="UP001221757"/>
    </source>
</evidence>
<protein>
    <submittedName>
        <fullName evidence="1">Uncharacterized protein</fullName>
    </submittedName>
</protein>